<dbReference type="InterPro" id="IPR036291">
    <property type="entry name" value="NAD(P)-bd_dom_sf"/>
</dbReference>
<protein>
    <submittedName>
        <fullName evidence="5">3-hydroxyacyl-CoA dehydrogenase</fullName>
    </submittedName>
</protein>
<dbReference type="RefSeq" id="WP_013964096.1">
    <property type="nucleotide sequence ID" value="NC_015730.1"/>
</dbReference>
<dbReference type="PANTHER" id="PTHR48075:SF1">
    <property type="entry name" value="LAMBDA-CRYSTALLIN HOMOLOG"/>
    <property type="match status" value="1"/>
</dbReference>
<dbReference type="EMBL" id="CP002623">
    <property type="protein sequence ID" value="AEI96217.1"/>
    <property type="molecule type" value="Genomic_DNA"/>
</dbReference>
<dbReference type="GO" id="GO:0006631">
    <property type="term" value="P:fatty acid metabolic process"/>
    <property type="evidence" value="ECO:0007669"/>
    <property type="project" value="InterPro"/>
</dbReference>
<dbReference type="SUPFAM" id="SSF51735">
    <property type="entry name" value="NAD(P)-binding Rossmann-fold domains"/>
    <property type="match status" value="1"/>
</dbReference>
<evidence type="ECO:0000259" key="3">
    <source>
        <dbReference type="Pfam" id="PF00725"/>
    </source>
</evidence>
<dbReference type="PROSITE" id="PS00067">
    <property type="entry name" value="3HCDH"/>
    <property type="match status" value="1"/>
</dbReference>
<name>F7ZI81_ROSLO</name>
<evidence type="ECO:0000256" key="2">
    <source>
        <dbReference type="ARBA" id="ARBA00023002"/>
    </source>
</evidence>
<reference evidence="5 6" key="1">
    <citation type="journal article" date="2011" name="BMC Genomics">
        <title>Comparative genome analysis and genome-guided physiological analysis of Roseobacter litoralis.</title>
        <authorList>
            <person name="Kalhoefer D."/>
            <person name="Thole S."/>
            <person name="Voget S."/>
            <person name="Lehmann R."/>
            <person name="Liesegang H."/>
            <person name="Wollher A."/>
            <person name="Daniel R."/>
            <person name="Simon M."/>
            <person name="Brinkhoff T."/>
        </authorList>
    </citation>
    <scope>NUCLEOTIDE SEQUENCE [LARGE SCALE GENOMIC DNA]</scope>
    <source>
        <strain evidence="6">ATCC 49566 / DSM 6996 / JCM 21268 / NBRC 15278 / OCh 149</strain>
    </source>
</reference>
<dbReference type="Gene3D" id="1.10.1040.10">
    <property type="entry name" value="N-(1-d-carboxylethyl)-l-norvaline Dehydrogenase, domain 2"/>
    <property type="match status" value="1"/>
</dbReference>
<dbReference type="OrthoDB" id="9803287at2"/>
<dbReference type="AlphaFoldDB" id="F7ZI81"/>
<dbReference type="SUPFAM" id="SSF48179">
    <property type="entry name" value="6-phosphogluconate dehydrogenase C-terminal domain-like"/>
    <property type="match status" value="1"/>
</dbReference>
<dbReference type="STRING" id="391595.RLO149_c043210"/>
<dbReference type="Pfam" id="PF00725">
    <property type="entry name" value="3HCDH"/>
    <property type="match status" value="1"/>
</dbReference>
<dbReference type="Proteomes" id="UP000001353">
    <property type="component" value="Chromosome"/>
</dbReference>
<dbReference type="GO" id="GO:0050104">
    <property type="term" value="F:L-gulonate 3-dehydrogenase activity"/>
    <property type="evidence" value="ECO:0007669"/>
    <property type="project" value="TreeGrafter"/>
</dbReference>
<evidence type="ECO:0000313" key="6">
    <source>
        <dbReference type="Proteomes" id="UP000001353"/>
    </source>
</evidence>
<organism evidence="5 6">
    <name type="scientific">Roseobacter litoralis (strain ATCC 49566 / DSM 6996 / JCM 21268 / NBRC 15278 / OCh 149)</name>
    <dbReference type="NCBI Taxonomy" id="391595"/>
    <lineage>
        <taxon>Bacteria</taxon>
        <taxon>Pseudomonadati</taxon>
        <taxon>Pseudomonadota</taxon>
        <taxon>Alphaproteobacteria</taxon>
        <taxon>Rhodobacterales</taxon>
        <taxon>Roseobacteraceae</taxon>
        <taxon>Roseobacter</taxon>
    </lineage>
</organism>
<dbReference type="NCBIfam" id="NF004783">
    <property type="entry name" value="PRK06129.1"/>
    <property type="match status" value="1"/>
</dbReference>
<dbReference type="InterPro" id="IPR008927">
    <property type="entry name" value="6-PGluconate_DH-like_C_sf"/>
</dbReference>
<evidence type="ECO:0000313" key="5">
    <source>
        <dbReference type="EMBL" id="AEI96217.1"/>
    </source>
</evidence>
<evidence type="ECO:0000256" key="1">
    <source>
        <dbReference type="ARBA" id="ARBA00009463"/>
    </source>
</evidence>
<keyword evidence="2" id="KW-0560">Oxidoreductase</keyword>
<dbReference type="Pfam" id="PF02737">
    <property type="entry name" value="3HCDH_N"/>
    <property type="match status" value="1"/>
</dbReference>
<dbReference type="InterPro" id="IPR006180">
    <property type="entry name" value="3-OHacyl-CoA_DH_CS"/>
</dbReference>
<dbReference type="InterPro" id="IPR013328">
    <property type="entry name" value="6PGD_dom2"/>
</dbReference>
<dbReference type="PANTHER" id="PTHR48075">
    <property type="entry name" value="3-HYDROXYACYL-COA DEHYDROGENASE FAMILY PROTEIN"/>
    <property type="match status" value="1"/>
</dbReference>
<dbReference type="KEGG" id="rli:RLO149_c043210"/>
<feature type="domain" description="3-hydroxyacyl-CoA dehydrogenase C-terminal" evidence="3">
    <location>
        <begin position="188"/>
        <end position="255"/>
    </location>
</feature>
<dbReference type="HOGENOM" id="CLU_009834_0_0_5"/>
<sequence length="314" mass="33748">MSAAHVAIIGAGLIGQSWAIAFARGGCTVALHDRDGDVTAQAMEAIPASLDAMATLGLIQKGEPHTIYARIRAADRLEDALAGAVHLQENTPEDPRIKREVFAMLDAAADPDAVIASSSSALLPSDFVTGLAGAARCLVAHPLNPPHLIPAVELVPGPATTTETMARTRALMSAIGQSPIETTREIEGFIMNRLQGALLDEAFSLVDRGIATPGDIDTAMRDGLARRWAFMGPFETIDLNAPGGIADFMDRYGQAYAEIGRDRPSRPDWKSALQTRLSDHRRAALPTKDRADRIRWRDARLAHLARLLAEKDPE</sequence>
<evidence type="ECO:0000259" key="4">
    <source>
        <dbReference type="Pfam" id="PF02737"/>
    </source>
</evidence>
<comment type="similarity">
    <text evidence="1">Belongs to the 3-hydroxyacyl-CoA dehydrogenase family.</text>
</comment>
<gene>
    <name evidence="5" type="ordered locus">RLO149_c043210</name>
</gene>
<accession>F7ZI81</accession>
<dbReference type="InterPro" id="IPR006108">
    <property type="entry name" value="3HC_DH_C"/>
</dbReference>
<feature type="domain" description="3-hydroxyacyl-CoA dehydrogenase NAD binding" evidence="4">
    <location>
        <begin position="5"/>
        <end position="182"/>
    </location>
</feature>
<dbReference type="Gene3D" id="3.40.50.720">
    <property type="entry name" value="NAD(P)-binding Rossmann-like Domain"/>
    <property type="match status" value="1"/>
</dbReference>
<dbReference type="InterPro" id="IPR006176">
    <property type="entry name" value="3-OHacyl-CoA_DH_NAD-bd"/>
</dbReference>
<dbReference type="GO" id="GO:0070403">
    <property type="term" value="F:NAD+ binding"/>
    <property type="evidence" value="ECO:0007669"/>
    <property type="project" value="InterPro"/>
</dbReference>
<keyword evidence="6" id="KW-1185">Reference proteome</keyword>
<dbReference type="eggNOG" id="COG1250">
    <property type="taxonomic scope" value="Bacteria"/>
</dbReference>
<proteinExistence type="inferred from homology"/>